<keyword evidence="2" id="KW-1185">Reference proteome</keyword>
<evidence type="ECO:0000313" key="1">
    <source>
        <dbReference type="EMBL" id="MCK9877880.1"/>
    </source>
</evidence>
<proteinExistence type="predicted"/>
<dbReference type="EMBL" id="JALKFT010000023">
    <property type="protein sequence ID" value="MCK9877880.1"/>
    <property type="molecule type" value="Genomic_DNA"/>
</dbReference>
<dbReference type="Proteomes" id="UP001201873">
    <property type="component" value="Unassembled WGS sequence"/>
</dbReference>
<protein>
    <recommendedName>
        <fullName evidence="3">ATPase AAA-type core domain-containing protein</fullName>
    </recommendedName>
</protein>
<gene>
    <name evidence="1" type="ORF">MXD59_19215</name>
</gene>
<organism evidence="1 2">
    <name type="scientific">Frankia umida</name>
    <dbReference type="NCBI Taxonomy" id="573489"/>
    <lineage>
        <taxon>Bacteria</taxon>
        <taxon>Bacillati</taxon>
        <taxon>Actinomycetota</taxon>
        <taxon>Actinomycetes</taxon>
        <taxon>Frankiales</taxon>
        <taxon>Frankiaceae</taxon>
        <taxon>Frankia</taxon>
    </lineage>
</organism>
<comment type="caution">
    <text evidence="1">The sequence shown here is derived from an EMBL/GenBank/DDBJ whole genome shotgun (WGS) entry which is preliminary data.</text>
</comment>
<dbReference type="RefSeq" id="WP_248826053.1">
    <property type="nucleotide sequence ID" value="NZ_JALKFT010000023.1"/>
</dbReference>
<reference evidence="1 2" key="1">
    <citation type="submission" date="2022-04" db="EMBL/GenBank/DDBJ databases">
        <title>Genome diversity in the genus Frankia.</title>
        <authorList>
            <person name="Carlos-Shanley C."/>
            <person name="Hahn D."/>
        </authorList>
    </citation>
    <scope>NUCLEOTIDE SEQUENCE [LARGE SCALE GENOMIC DNA]</scope>
    <source>
        <strain evidence="1 2">Ag45/Mut15</strain>
    </source>
</reference>
<evidence type="ECO:0008006" key="3">
    <source>
        <dbReference type="Google" id="ProtNLM"/>
    </source>
</evidence>
<sequence length="45" mass="4839">MTLFDPVAFIDEIDTLSTDGRRKIMGANLAKVMGIDPSVKVLTSA</sequence>
<accession>A0ABT0K265</accession>
<name>A0ABT0K265_9ACTN</name>
<evidence type="ECO:0000313" key="2">
    <source>
        <dbReference type="Proteomes" id="UP001201873"/>
    </source>
</evidence>